<sequence>MENVTNESSQHEYYPHFPAYFPRYDLGFRRDNH</sequence>
<accession>A0AB39BZP7</accession>
<organism evidence="1">
    <name type="scientific">Salmonella phage PMBT36</name>
    <dbReference type="NCBI Taxonomy" id="3229746"/>
    <lineage>
        <taxon>Viruses</taxon>
        <taxon>Duplodnaviria</taxon>
        <taxon>Heunggongvirae</taxon>
        <taxon>Uroviricota</taxon>
        <taxon>Caudoviricetes</taxon>
    </lineage>
</organism>
<name>A0AB39BZP7_9CAUD</name>
<proteinExistence type="predicted"/>
<evidence type="ECO:0000313" key="1">
    <source>
        <dbReference type="EMBL" id="XDJ00078.1"/>
    </source>
</evidence>
<reference evidence="1" key="1">
    <citation type="submission" date="2024-06" db="EMBL/GenBank/DDBJ databases">
        <title>This phage originates from the Bacteriophage catalogue of the Bacteriophage Competence Centre, Department of Microbiology und Biotechnology, Max Rubner-Institut, Kiel, Germany.</title>
        <authorList>
            <person name="Sprotte S."/>
            <person name="Brinks E."/>
            <person name="Hille F."/>
        </authorList>
    </citation>
    <scope>NUCLEOTIDE SEQUENCE</scope>
</reference>
<protein>
    <submittedName>
        <fullName evidence="1">Uncharacterized protein</fullName>
    </submittedName>
</protein>
<dbReference type="EMBL" id="PP926504">
    <property type="protein sequence ID" value="XDJ00078.1"/>
    <property type="molecule type" value="Genomic_DNA"/>
</dbReference>